<dbReference type="InterPro" id="IPR034660">
    <property type="entry name" value="DinB/YfiT-like"/>
</dbReference>
<dbReference type="EMBL" id="FPBD01000011">
    <property type="protein sequence ID" value="SFU15500.1"/>
    <property type="molecule type" value="Genomic_DNA"/>
</dbReference>
<keyword evidence="2" id="KW-1185">Reference proteome</keyword>
<accession>A0A1I7DUZ6</accession>
<dbReference type="PIRSF" id="PIRSF031551">
    <property type="entry name" value="DUF1706"/>
    <property type="match status" value="1"/>
</dbReference>
<evidence type="ECO:0000313" key="1">
    <source>
        <dbReference type="EMBL" id="SFU15500.1"/>
    </source>
</evidence>
<organism evidence="1 2">
    <name type="scientific">Pseudovibrio denitrificans</name>
    <dbReference type="NCBI Taxonomy" id="258256"/>
    <lineage>
        <taxon>Bacteria</taxon>
        <taxon>Pseudomonadati</taxon>
        <taxon>Pseudomonadota</taxon>
        <taxon>Alphaproteobacteria</taxon>
        <taxon>Hyphomicrobiales</taxon>
        <taxon>Stappiaceae</taxon>
        <taxon>Pseudovibrio</taxon>
    </lineage>
</organism>
<sequence length="170" mass="19628">MPIPTSRSELLNAIEVNFAKLFKDLETVPDALCREATLEGHAKGTMMNVHNLVSYLVGWNHLVLKWLDLDAKDAPIDFPETGFQWNQLGLLAQKFYSDYEDVAFDQLLKDFKGAKQEIVDFISDQTDERLYGANWYEKYTLGRMIQFNTSSPYANARTRLRKWKRANGIT</sequence>
<proteinExistence type="predicted"/>
<dbReference type="Proteomes" id="UP000183371">
    <property type="component" value="Unassembled WGS sequence"/>
</dbReference>
<name>A0A1I7DUZ6_9HYPH</name>
<dbReference type="PANTHER" id="PTHR40658">
    <property type="match status" value="1"/>
</dbReference>
<evidence type="ECO:0000313" key="2">
    <source>
        <dbReference type="Proteomes" id="UP000183371"/>
    </source>
</evidence>
<dbReference type="Pfam" id="PF08020">
    <property type="entry name" value="DUF1706"/>
    <property type="match status" value="1"/>
</dbReference>
<dbReference type="AlphaFoldDB" id="A0A1I7DUZ6"/>
<dbReference type="InterPro" id="IPR012550">
    <property type="entry name" value="DUF1706"/>
</dbReference>
<dbReference type="PANTHER" id="PTHR40658:SF3">
    <property type="entry name" value="CLBS_DFSB FAMILY FOUR-HELIX BUNDLE PROTEIN"/>
    <property type="match status" value="1"/>
</dbReference>
<reference evidence="2" key="1">
    <citation type="submission" date="2016-10" db="EMBL/GenBank/DDBJ databases">
        <authorList>
            <person name="Varghese N."/>
            <person name="Submissions S."/>
        </authorList>
    </citation>
    <scope>NUCLEOTIDE SEQUENCE [LARGE SCALE GENOMIC DNA]</scope>
    <source>
        <strain evidence="2">DSM 17465</strain>
    </source>
</reference>
<dbReference type="Gene3D" id="1.20.120.450">
    <property type="entry name" value="dinb family like domain"/>
    <property type="match status" value="1"/>
</dbReference>
<evidence type="ECO:0008006" key="3">
    <source>
        <dbReference type="Google" id="ProtNLM"/>
    </source>
</evidence>
<gene>
    <name evidence="1" type="ORF">SAMN05444141_11138</name>
</gene>
<protein>
    <recommendedName>
        <fullName evidence="3">ClbS/DfsB family four-helix bundle protein</fullName>
    </recommendedName>
</protein>